<dbReference type="AlphaFoldDB" id="A0A9P8QUN1"/>
<protein>
    <submittedName>
        <fullName evidence="2">Peroxisomal abc transporter</fullName>
    </submittedName>
</protein>
<accession>A0A9P8QUN1</accession>
<dbReference type="OrthoDB" id="4688861at2759"/>
<comment type="caution">
    <text evidence="2">The sequence shown here is derived from an EMBL/GenBank/DDBJ whole genome shotgun (WGS) entry which is preliminary data.</text>
</comment>
<dbReference type="EMBL" id="JAIWOZ010000002">
    <property type="protein sequence ID" value="KAH6608972.1"/>
    <property type="molecule type" value="Genomic_DNA"/>
</dbReference>
<evidence type="ECO:0000259" key="1">
    <source>
        <dbReference type="Pfam" id="PF20183"/>
    </source>
</evidence>
<feature type="domain" description="DUF6546" evidence="1">
    <location>
        <begin position="257"/>
        <end position="459"/>
    </location>
</feature>
<reference evidence="2" key="1">
    <citation type="submission" date="2021-08" db="EMBL/GenBank/DDBJ databases">
        <title>Chromosome-Level Trichoderma cornu-damae using Hi-C Data.</title>
        <authorList>
            <person name="Kim C.S."/>
        </authorList>
    </citation>
    <scope>NUCLEOTIDE SEQUENCE</scope>
    <source>
        <strain evidence="2">KA19-0412C</strain>
    </source>
</reference>
<name>A0A9P8QUN1_9HYPO</name>
<proteinExistence type="predicted"/>
<dbReference type="Proteomes" id="UP000827724">
    <property type="component" value="Unassembled WGS sequence"/>
</dbReference>
<gene>
    <name evidence="2" type="ORF">Trco_002318</name>
</gene>
<evidence type="ECO:0000313" key="2">
    <source>
        <dbReference type="EMBL" id="KAH6608972.1"/>
    </source>
</evidence>
<sequence>MSKWSLLPEEMRLQVLDALAHGGNGKRGLTNYSLVCKSWQSIFEKANFRRLVLHQSDLDGLDRIPKRCWPYVRHVWLRIELGEYCPSGSITPERLEDTAAYNDLVELAVGGLFGALKSWEKVVEPDFRGMTLELSIHSPSDSRYLCRGVHAKDLDRQTPLAQGRTDSGSSVRVEGALARVFGGYVHIKFCHRLPRLNLVKRFIIPRHTRRRFTSFTLHQILHGLPRLEYLAYEPWRQFLDTMQDMVDAGYVNLVKGSLPVGLKHVVFLEDHEYGEATIPEPSGSAEEAPTRKPNPYFGAALASRSLGFENLSASFLVEARDFFRAYKPEWIWRDLRSLTLTSQYLDSQRSSHEINGMLQAAGEAALAMPMLQTLEIWNGGAGQAAIFRYHGGRGEAAVIAWTGTWDLVFSPHVVAAWQRVGLKHHRCQTLAVERRPIANAHDIRGFGDVMELLRTKEHVASWQSMNELRYEVENRCMCYP</sequence>
<organism evidence="2 3">
    <name type="scientific">Trichoderma cornu-damae</name>
    <dbReference type="NCBI Taxonomy" id="654480"/>
    <lineage>
        <taxon>Eukaryota</taxon>
        <taxon>Fungi</taxon>
        <taxon>Dikarya</taxon>
        <taxon>Ascomycota</taxon>
        <taxon>Pezizomycotina</taxon>
        <taxon>Sordariomycetes</taxon>
        <taxon>Hypocreomycetidae</taxon>
        <taxon>Hypocreales</taxon>
        <taxon>Hypocreaceae</taxon>
        <taxon>Trichoderma</taxon>
    </lineage>
</organism>
<keyword evidence="3" id="KW-1185">Reference proteome</keyword>
<dbReference type="InterPro" id="IPR046676">
    <property type="entry name" value="DUF6546"/>
</dbReference>
<dbReference type="Pfam" id="PF20183">
    <property type="entry name" value="DUF6546"/>
    <property type="match status" value="1"/>
</dbReference>
<evidence type="ECO:0000313" key="3">
    <source>
        <dbReference type="Proteomes" id="UP000827724"/>
    </source>
</evidence>